<protein>
    <submittedName>
        <fullName evidence="1">Phage-associated protein</fullName>
    </submittedName>
</protein>
<dbReference type="Proteomes" id="UP000271380">
    <property type="component" value="Chromosome"/>
</dbReference>
<accession>A0AB38VW03</accession>
<evidence type="ECO:0000313" key="2">
    <source>
        <dbReference type="Proteomes" id="UP000271380"/>
    </source>
</evidence>
<dbReference type="InterPro" id="IPR021229">
    <property type="entry name" value="DUF2800"/>
</dbReference>
<proteinExistence type="predicted"/>
<sequence length="90" mass="10134">MEEDKPKVLFADAVSTSKTTILVGELAKILKGNMQETTSTVAEEGTAAHALGEHKIRRALNQRSQRPVSQYNDDDMEDYTNDYAEYVLER</sequence>
<gene>
    <name evidence="1" type="ORF">NCTC949_01462</name>
</gene>
<name>A0AB38VW03_9CORY</name>
<reference evidence="1 2" key="1">
    <citation type="submission" date="2018-12" db="EMBL/GenBank/DDBJ databases">
        <authorList>
            <consortium name="Pathogen Informatics"/>
        </authorList>
    </citation>
    <scope>NUCLEOTIDE SEQUENCE [LARGE SCALE GENOMIC DNA]</scope>
    <source>
        <strain evidence="1 2">NCTC949</strain>
    </source>
</reference>
<dbReference type="AlphaFoldDB" id="A0AB38VW03"/>
<evidence type="ECO:0000313" key="1">
    <source>
        <dbReference type="EMBL" id="VEH06987.1"/>
    </source>
</evidence>
<organism evidence="1 2">
    <name type="scientific">Corynebacterium kutscheri</name>
    <dbReference type="NCBI Taxonomy" id="35755"/>
    <lineage>
        <taxon>Bacteria</taxon>
        <taxon>Bacillati</taxon>
        <taxon>Actinomycetota</taxon>
        <taxon>Actinomycetes</taxon>
        <taxon>Mycobacteriales</taxon>
        <taxon>Corynebacteriaceae</taxon>
        <taxon>Corynebacterium</taxon>
    </lineage>
</organism>
<dbReference type="EMBL" id="LR134377">
    <property type="protein sequence ID" value="VEH06987.1"/>
    <property type="molecule type" value="Genomic_DNA"/>
</dbReference>
<dbReference type="GO" id="GO:0003677">
    <property type="term" value="F:DNA binding"/>
    <property type="evidence" value="ECO:0007669"/>
    <property type="project" value="InterPro"/>
</dbReference>
<dbReference type="Pfam" id="PF10926">
    <property type="entry name" value="DUF2800"/>
    <property type="match status" value="1"/>
</dbReference>